<dbReference type="AlphaFoldDB" id="A0A6J4VD06"/>
<protein>
    <submittedName>
        <fullName evidence="2">Uncharacterized protein</fullName>
    </submittedName>
</protein>
<organism evidence="2">
    <name type="scientific">uncultured Thermomicrobiales bacterium</name>
    <dbReference type="NCBI Taxonomy" id="1645740"/>
    <lineage>
        <taxon>Bacteria</taxon>
        <taxon>Pseudomonadati</taxon>
        <taxon>Thermomicrobiota</taxon>
        <taxon>Thermomicrobia</taxon>
        <taxon>Thermomicrobiales</taxon>
        <taxon>environmental samples</taxon>
    </lineage>
</organism>
<feature type="compositionally biased region" description="Acidic residues" evidence="1">
    <location>
        <begin position="69"/>
        <end position="78"/>
    </location>
</feature>
<evidence type="ECO:0000313" key="2">
    <source>
        <dbReference type="EMBL" id="CAA9575587.1"/>
    </source>
</evidence>
<feature type="region of interest" description="Disordered" evidence="1">
    <location>
        <begin position="51"/>
        <end position="78"/>
    </location>
</feature>
<proteinExistence type="predicted"/>
<reference evidence="2" key="1">
    <citation type="submission" date="2020-02" db="EMBL/GenBank/DDBJ databases">
        <authorList>
            <person name="Meier V. D."/>
        </authorList>
    </citation>
    <scope>NUCLEOTIDE SEQUENCE</scope>
    <source>
        <strain evidence="2">AVDCRST_MAG88</strain>
    </source>
</reference>
<feature type="compositionally biased region" description="Basic and acidic residues" evidence="1">
    <location>
        <begin position="51"/>
        <end position="63"/>
    </location>
</feature>
<dbReference type="EMBL" id="CADCWM010000675">
    <property type="protein sequence ID" value="CAA9575587.1"/>
    <property type="molecule type" value="Genomic_DNA"/>
</dbReference>
<sequence>MVKHYCAFLVRCWRLDDGERRIEIAHIQSGARTRATSVAAALAWIGARAAENEGGHPFPHDPEGPAASEEGDAVGDDT</sequence>
<gene>
    <name evidence="2" type="ORF">AVDCRST_MAG88-2784</name>
</gene>
<accession>A0A6J4VD06</accession>
<name>A0A6J4VD06_9BACT</name>
<evidence type="ECO:0000256" key="1">
    <source>
        <dbReference type="SAM" id="MobiDB-lite"/>
    </source>
</evidence>